<evidence type="ECO:0000259" key="2">
    <source>
        <dbReference type="Pfam" id="PF00561"/>
    </source>
</evidence>
<proteinExistence type="predicted"/>
<sequence>MRRRFVAGPAGRLSCLWAESDSPRTPLVFVHGINGVAEQWSPVAGLVAGRGLLAVDLRGHGDSEPGGSYEAADYAADVSTAMSALGITRAHLVGASFGAGVCVTLAATEPDRAASLTLIGGALSVAGTADAEAAVAELRRLGAESFFEQAAAVSFGPDADEEMLRQSVRLAAFRDEAVIERILRAALAADVSAAAARAAAPARVLTGEHDRTCPPALGAALATALRTDCMVLAGLGHMAHIEDPQRIAALLEEHICRADASHESPAARGS</sequence>
<name>A0A0U1CVW8_9MYCO</name>
<gene>
    <name evidence="3" type="ORF">BN000_00406</name>
</gene>
<dbReference type="Proteomes" id="UP000199601">
    <property type="component" value="Unassembled WGS sequence"/>
</dbReference>
<dbReference type="RefSeq" id="WP_090418052.1">
    <property type="nucleotide sequence ID" value="NZ_CTEC01000001.1"/>
</dbReference>
<feature type="domain" description="AB hydrolase-1" evidence="2">
    <location>
        <begin position="26"/>
        <end position="243"/>
    </location>
</feature>
<dbReference type="PANTHER" id="PTHR43798:SF31">
    <property type="entry name" value="AB HYDROLASE SUPERFAMILY PROTEIN YCLE"/>
    <property type="match status" value="1"/>
</dbReference>
<reference evidence="4" key="1">
    <citation type="submission" date="2015-03" db="EMBL/GenBank/DDBJ databases">
        <authorList>
            <person name="Urmite Genomes"/>
        </authorList>
    </citation>
    <scope>NUCLEOTIDE SEQUENCE [LARGE SCALE GENOMIC DNA]</scope>
    <source>
        <strain evidence="4">CSUR P1344</strain>
    </source>
</reference>
<protein>
    <submittedName>
        <fullName evidence="3">Alpha/beta hydrolase fold protein</fullName>
    </submittedName>
</protein>
<dbReference type="Gene3D" id="3.40.50.1820">
    <property type="entry name" value="alpha/beta hydrolase"/>
    <property type="match status" value="1"/>
</dbReference>
<dbReference type="PANTHER" id="PTHR43798">
    <property type="entry name" value="MONOACYLGLYCEROL LIPASE"/>
    <property type="match status" value="1"/>
</dbReference>
<dbReference type="PRINTS" id="PR00111">
    <property type="entry name" value="ABHYDROLASE"/>
</dbReference>
<dbReference type="InterPro" id="IPR029058">
    <property type="entry name" value="AB_hydrolase_fold"/>
</dbReference>
<evidence type="ECO:0000313" key="3">
    <source>
        <dbReference type="EMBL" id="CQD02925.1"/>
    </source>
</evidence>
<dbReference type="GO" id="GO:0016787">
    <property type="term" value="F:hydrolase activity"/>
    <property type="evidence" value="ECO:0007669"/>
    <property type="project" value="UniProtKB-KW"/>
</dbReference>
<evidence type="ECO:0000313" key="4">
    <source>
        <dbReference type="Proteomes" id="UP000199601"/>
    </source>
</evidence>
<dbReference type="InterPro" id="IPR000073">
    <property type="entry name" value="AB_hydrolase_1"/>
</dbReference>
<dbReference type="SUPFAM" id="SSF53474">
    <property type="entry name" value="alpha/beta-Hydrolases"/>
    <property type="match status" value="1"/>
</dbReference>
<accession>A0A0U1CVW8</accession>
<organism evidence="3 4">
    <name type="scientific">Mycobacterium europaeum</name>
    <dbReference type="NCBI Taxonomy" id="761804"/>
    <lineage>
        <taxon>Bacteria</taxon>
        <taxon>Bacillati</taxon>
        <taxon>Actinomycetota</taxon>
        <taxon>Actinomycetes</taxon>
        <taxon>Mycobacteriales</taxon>
        <taxon>Mycobacteriaceae</taxon>
        <taxon>Mycobacterium</taxon>
        <taxon>Mycobacterium simiae complex</taxon>
    </lineage>
</organism>
<dbReference type="GO" id="GO:0016020">
    <property type="term" value="C:membrane"/>
    <property type="evidence" value="ECO:0007669"/>
    <property type="project" value="TreeGrafter"/>
</dbReference>
<dbReference type="EMBL" id="CTEC01000001">
    <property type="protein sequence ID" value="CQD02925.1"/>
    <property type="molecule type" value="Genomic_DNA"/>
</dbReference>
<dbReference type="InterPro" id="IPR050266">
    <property type="entry name" value="AB_hydrolase_sf"/>
</dbReference>
<evidence type="ECO:0000256" key="1">
    <source>
        <dbReference type="ARBA" id="ARBA00022801"/>
    </source>
</evidence>
<keyword evidence="1 3" id="KW-0378">Hydrolase</keyword>
<dbReference type="AlphaFoldDB" id="A0A0U1CVW8"/>
<keyword evidence="4" id="KW-1185">Reference proteome</keyword>
<dbReference type="Pfam" id="PF00561">
    <property type="entry name" value="Abhydrolase_1"/>
    <property type="match status" value="1"/>
</dbReference>